<accession>A0AAD5XYV9</accession>
<feature type="transmembrane region" description="Helical" evidence="2">
    <location>
        <begin position="168"/>
        <end position="189"/>
    </location>
</feature>
<evidence type="ECO:0000256" key="1">
    <source>
        <dbReference type="SAM" id="MobiDB-lite"/>
    </source>
</evidence>
<proteinExistence type="predicted"/>
<feature type="region of interest" description="Disordered" evidence="1">
    <location>
        <begin position="201"/>
        <end position="223"/>
    </location>
</feature>
<gene>
    <name evidence="3" type="ORF">HK099_004513</name>
</gene>
<feature type="transmembrane region" description="Helical" evidence="2">
    <location>
        <begin position="106"/>
        <end position="125"/>
    </location>
</feature>
<feature type="transmembrane region" description="Helical" evidence="2">
    <location>
        <begin position="137"/>
        <end position="156"/>
    </location>
</feature>
<sequence>MKTELALSGAMESSSSIISTADELAKNDVEEGSHPKQSAVLEEQKCENSNIEDVTSKKSNDSSKTNFTAKFSLERNIICAYFLLVFSFSIFLLANVHNLNNELAKIVYVIVWAIRLPVALLAIFIVKILSKPKVTEIFFYAVTIFFVAVFAIDVYFNVVAANRLNGYIPLETSLTILEFFCSVLFYSIVRNDTGFFWSRKEPSNEKDDSFYEDDENELRNEPA</sequence>
<evidence type="ECO:0000313" key="3">
    <source>
        <dbReference type="EMBL" id="KAJ3226632.1"/>
    </source>
</evidence>
<protein>
    <submittedName>
        <fullName evidence="3">Uncharacterized protein</fullName>
    </submittedName>
</protein>
<keyword evidence="2" id="KW-1133">Transmembrane helix</keyword>
<dbReference type="Proteomes" id="UP001211065">
    <property type="component" value="Unassembled WGS sequence"/>
</dbReference>
<evidence type="ECO:0000256" key="2">
    <source>
        <dbReference type="SAM" id="Phobius"/>
    </source>
</evidence>
<dbReference type="AlphaFoldDB" id="A0AAD5XYV9"/>
<reference evidence="3" key="1">
    <citation type="submission" date="2020-05" db="EMBL/GenBank/DDBJ databases">
        <title>Phylogenomic resolution of chytrid fungi.</title>
        <authorList>
            <person name="Stajich J.E."/>
            <person name="Amses K."/>
            <person name="Simmons R."/>
            <person name="Seto K."/>
            <person name="Myers J."/>
            <person name="Bonds A."/>
            <person name="Quandt C.A."/>
            <person name="Barry K."/>
            <person name="Liu P."/>
            <person name="Grigoriev I."/>
            <person name="Longcore J.E."/>
            <person name="James T.Y."/>
        </authorList>
    </citation>
    <scope>NUCLEOTIDE SEQUENCE</scope>
    <source>
        <strain evidence="3">JEL0476</strain>
    </source>
</reference>
<keyword evidence="2" id="KW-0812">Transmembrane</keyword>
<organism evidence="3 4">
    <name type="scientific">Clydaea vesicula</name>
    <dbReference type="NCBI Taxonomy" id="447962"/>
    <lineage>
        <taxon>Eukaryota</taxon>
        <taxon>Fungi</taxon>
        <taxon>Fungi incertae sedis</taxon>
        <taxon>Chytridiomycota</taxon>
        <taxon>Chytridiomycota incertae sedis</taxon>
        <taxon>Chytridiomycetes</taxon>
        <taxon>Lobulomycetales</taxon>
        <taxon>Lobulomycetaceae</taxon>
        <taxon>Clydaea</taxon>
    </lineage>
</organism>
<name>A0AAD5XYV9_9FUNG</name>
<keyword evidence="2" id="KW-0472">Membrane</keyword>
<comment type="caution">
    <text evidence="3">The sequence shown here is derived from an EMBL/GenBank/DDBJ whole genome shotgun (WGS) entry which is preliminary data.</text>
</comment>
<keyword evidence="4" id="KW-1185">Reference proteome</keyword>
<feature type="transmembrane region" description="Helical" evidence="2">
    <location>
        <begin position="77"/>
        <end position="94"/>
    </location>
</feature>
<dbReference type="EMBL" id="JADGJW010000032">
    <property type="protein sequence ID" value="KAJ3226632.1"/>
    <property type="molecule type" value="Genomic_DNA"/>
</dbReference>
<evidence type="ECO:0000313" key="4">
    <source>
        <dbReference type="Proteomes" id="UP001211065"/>
    </source>
</evidence>